<dbReference type="InterPro" id="IPR009959">
    <property type="entry name" value="Cyclase_SnoaL-like"/>
</dbReference>
<feature type="domain" description="SnoaL-like" evidence="1">
    <location>
        <begin position="10"/>
        <end position="122"/>
    </location>
</feature>
<evidence type="ECO:0000313" key="3">
    <source>
        <dbReference type="Proteomes" id="UP000605992"/>
    </source>
</evidence>
<dbReference type="SUPFAM" id="SSF54427">
    <property type="entry name" value="NTF2-like"/>
    <property type="match status" value="1"/>
</dbReference>
<dbReference type="GO" id="GO:0030638">
    <property type="term" value="P:polyketide metabolic process"/>
    <property type="evidence" value="ECO:0007669"/>
    <property type="project" value="InterPro"/>
</dbReference>
<evidence type="ECO:0000259" key="1">
    <source>
        <dbReference type="Pfam" id="PF12680"/>
    </source>
</evidence>
<dbReference type="PANTHER" id="PTHR38436:SF1">
    <property type="entry name" value="ESTER CYCLASE"/>
    <property type="match status" value="1"/>
</dbReference>
<accession>A0A8J3Y194</accession>
<proteinExistence type="predicted"/>
<gene>
    <name evidence="2" type="ORF">Pth03_74060</name>
</gene>
<dbReference type="InterPro" id="IPR032710">
    <property type="entry name" value="NTF2-like_dom_sf"/>
</dbReference>
<dbReference type="PANTHER" id="PTHR38436">
    <property type="entry name" value="POLYKETIDE CYCLASE SNOAL-LIKE DOMAIN"/>
    <property type="match status" value="1"/>
</dbReference>
<protein>
    <recommendedName>
        <fullName evidence="1">SnoaL-like domain-containing protein</fullName>
    </recommendedName>
</protein>
<keyword evidence="3" id="KW-1185">Reference proteome</keyword>
<name>A0A8J3Y194_9ACTN</name>
<sequence length="147" mass="16013">MQDVEAAGVVDRFFAACNAHNSELLGRCFAPHIAAVGPDGEAEGREQVVSYYEVIWMAVPDMRFTVWQTITEGDEVAATALVTGTHTGPLLMPGGESLSGTGRRVGFRCCWVLTVEQRLIVSYHLFYDQLEMYSQLGLQLPGSGTPS</sequence>
<evidence type="ECO:0000313" key="2">
    <source>
        <dbReference type="EMBL" id="GII59017.1"/>
    </source>
</evidence>
<dbReference type="RefSeq" id="WP_203949101.1">
    <property type="nucleotide sequence ID" value="NZ_BOOR01000076.1"/>
</dbReference>
<dbReference type="InterPro" id="IPR037401">
    <property type="entry name" value="SnoaL-like"/>
</dbReference>
<dbReference type="Pfam" id="PF12680">
    <property type="entry name" value="SnoaL_2"/>
    <property type="match status" value="1"/>
</dbReference>
<dbReference type="Gene3D" id="3.10.450.50">
    <property type="match status" value="1"/>
</dbReference>
<organism evidence="2 3">
    <name type="scientific">Planotetraspora thailandica</name>
    <dbReference type="NCBI Taxonomy" id="487172"/>
    <lineage>
        <taxon>Bacteria</taxon>
        <taxon>Bacillati</taxon>
        <taxon>Actinomycetota</taxon>
        <taxon>Actinomycetes</taxon>
        <taxon>Streptosporangiales</taxon>
        <taxon>Streptosporangiaceae</taxon>
        <taxon>Planotetraspora</taxon>
    </lineage>
</organism>
<comment type="caution">
    <text evidence="2">The sequence shown here is derived from an EMBL/GenBank/DDBJ whole genome shotgun (WGS) entry which is preliminary data.</text>
</comment>
<dbReference type="EMBL" id="BOOR01000076">
    <property type="protein sequence ID" value="GII59017.1"/>
    <property type="molecule type" value="Genomic_DNA"/>
</dbReference>
<reference evidence="2" key="1">
    <citation type="submission" date="2021-01" db="EMBL/GenBank/DDBJ databases">
        <title>Whole genome shotgun sequence of Planotetraspora thailandica NBRC 104271.</title>
        <authorList>
            <person name="Komaki H."/>
            <person name="Tamura T."/>
        </authorList>
    </citation>
    <scope>NUCLEOTIDE SEQUENCE</scope>
    <source>
        <strain evidence="2">NBRC 104271</strain>
    </source>
</reference>
<dbReference type="AlphaFoldDB" id="A0A8J3Y194"/>
<dbReference type="Proteomes" id="UP000605992">
    <property type="component" value="Unassembled WGS sequence"/>
</dbReference>